<dbReference type="AlphaFoldDB" id="A0A1T0A1R9"/>
<accession>A0A1T0A1R9</accession>
<dbReference type="Pfam" id="PF01850">
    <property type="entry name" value="PIN"/>
    <property type="match status" value="1"/>
</dbReference>
<dbReference type="GO" id="GO:0016787">
    <property type="term" value="F:hydrolase activity"/>
    <property type="evidence" value="ECO:0007669"/>
    <property type="project" value="UniProtKB-KW"/>
</dbReference>
<comment type="cofactor">
    <cofactor evidence="1">
        <name>Mg(2+)</name>
        <dbReference type="ChEBI" id="CHEBI:18420"/>
    </cofactor>
</comment>
<keyword evidence="4" id="KW-0479">Metal-binding</keyword>
<evidence type="ECO:0000256" key="4">
    <source>
        <dbReference type="ARBA" id="ARBA00022723"/>
    </source>
</evidence>
<dbReference type="RefSeq" id="WP_021115513.1">
    <property type="nucleotide sequence ID" value="NZ_CBCRUP010000025.1"/>
</dbReference>
<dbReference type="Gene3D" id="3.40.50.1010">
    <property type="entry name" value="5'-nuclease"/>
    <property type="match status" value="1"/>
</dbReference>
<organism evidence="9 10">
    <name type="scientific">Glaesserella parasuis</name>
    <name type="common">Haemophilus parasuis</name>
    <dbReference type="NCBI Taxonomy" id="738"/>
    <lineage>
        <taxon>Bacteria</taxon>
        <taxon>Pseudomonadati</taxon>
        <taxon>Pseudomonadota</taxon>
        <taxon>Gammaproteobacteria</taxon>
        <taxon>Pasteurellales</taxon>
        <taxon>Pasteurellaceae</taxon>
        <taxon>Glaesserella</taxon>
    </lineage>
</organism>
<evidence type="ECO:0000256" key="3">
    <source>
        <dbReference type="ARBA" id="ARBA00022722"/>
    </source>
</evidence>
<dbReference type="Proteomes" id="UP000662736">
    <property type="component" value="Chromosome"/>
</dbReference>
<dbReference type="PANTHER" id="PTHR33653">
    <property type="entry name" value="RIBONUCLEASE VAPC2"/>
    <property type="match status" value="1"/>
</dbReference>
<dbReference type="GO" id="GO:0046872">
    <property type="term" value="F:metal ion binding"/>
    <property type="evidence" value="ECO:0007669"/>
    <property type="project" value="UniProtKB-KW"/>
</dbReference>
<keyword evidence="6" id="KW-0460">Magnesium</keyword>
<evidence type="ECO:0000256" key="2">
    <source>
        <dbReference type="ARBA" id="ARBA00022649"/>
    </source>
</evidence>
<dbReference type="InterPro" id="IPR029060">
    <property type="entry name" value="PIN-like_dom_sf"/>
</dbReference>
<dbReference type="CDD" id="cd18746">
    <property type="entry name" value="PIN_VapC4-5_FitB-like"/>
    <property type="match status" value="1"/>
</dbReference>
<dbReference type="KEGG" id="hpak:JT17_05520"/>
<dbReference type="EMBL" id="CP071491">
    <property type="protein sequence ID" value="QSX16867.1"/>
    <property type="molecule type" value="Genomic_DNA"/>
</dbReference>
<evidence type="ECO:0000256" key="7">
    <source>
        <dbReference type="ARBA" id="ARBA00038093"/>
    </source>
</evidence>
<feature type="domain" description="PIN" evidence="8">
    <location>
        <begin position="2"/>
        <end position="123"/>
    </location>
</feature>
<protein>
    <submittedName>
        <fullName evidence="9">Type II toxin-antitoxin system VapC family toxin</fullName>
    </submittedName>
</protein>
<gene>
    <name evidence="9" type="ORF">J1G54_11215</name>
</gene>
<comment type="similarity">
    <text evidence="7">Belongs to the PINc/VapC protein family.</text>
</comment>
<dbReference type="PANTHER" id="PTHR33653:SF1">
    <property type="entry name" value="RIBONUCLEASE VAPC2"/>
    <property type="match status" value="1"/>
</dbReference>
<evidence type="ECO:0000256" key="1">
    <source>
        <dbReference type="ARBA" id="ARBA00001946"/>
    </source>
</evidence>
<evidence type="ECO:0000259" key="8">
    <source>
        <dbReference type="Pfam" id="PF01850"/>
    </source>
</evidence>
<dbReference type="InterPro" id="IPR050556">
    <property type="entry name" value="Type_II_TA_system_RNase"/>
</dbReference>
<proteinExistence type="inferred from homology"/>
<evidence type="ECO:0000313" key="9">
    <source>
        <dbReference type="EMBL" id="QSX16867.1"/>
    </source>
</evidence>
<keyword evidence="2" id="KW-1277">Toxin-antitoxin system</keyword>
<evidence type="ECO:0000256" key="5">
    <source>
        <dbReference type="ARBA" id="ARBA00022801"/>
    </source>
</evidence>
<keyword evidence="5" id="KW-0378">Hydrolase</keyword>
<dbReference type="SUPFAM" id="SSF88723">
    <property type="entry name" value="PIN domain-like"/>
    <property type="match status" value="1"/>
</dbReference>
<dbReference type="InterPro" id="IPR002716">
    <property type="entry name" value="PIN_dom"/>
</dbReference>
<evidence type="ECO:0000313" key="10">
    <source>
        <dbReference type="Proteomes" id="UP000662736"/>
    </source>
</evidence>
<keyword evidence="3" id="KW-0540">Nuclease</keyword>
<reference evidence="9" key="1">
    <citation type="submission" date="2021-03" db="EMBL/GenBank/DDBJ databases">
        <title>Characterization of a novel Integrative Conjugative Element in Glaesserella parasuis.</title>
        <authorList>
            <person name="Hu G."/>
            <person name="Sun H."/>
        </authorList>
    </citation>
    <scope>NUCLEOTIDE SEQUENCE</scope>
    <source>
        <strain evidence="9">GHP1807</strain>
    </source>
</reference>
<dbReference type="GO" id="GO:0004518">
    <property type="term" value="F:nuclease activity"/>
    <property type="evidence" value="ECO:0007669"/>
    <property type="project" value="UniProtKB-KW"/>
</dbReference>
<sequence>MYLLDTNVVSEVRKIKQGKANPNFVAWFSTISAQDIFINAVVLMEIERGILAKEHKDFRQGAVLRTWLDSVVLPTFHGKILKIDEKTAQICAKLHIPDHAPENDAWIAASAIQHNLTLVTRNSADFACTGVKVFNPFEG</sequence>
<name>A0A1T0A1R9_GLAPU</name>
<evidence type="ECO:0000256" key="6">
    <source>
        <dbReference type="ARBA" id="ARBA00022842"/>
    </source>
</evidence>